<dbReference type="SUPFAM" id="SSF55120">
    <property type="entry name" value="Pseudouridine synthase"/>
    <property type="match status" value="1"/>
</dbReference>
<dbReference type="Pfam" id="PF01509">
    <property type="entry name" value="TruB_N"/>
    <property type="match status" value="1"/>
</dbReference>
<comment type="similarity">
    <text evidence="2 5">Belongs to the pseudouridine synthase TruB family. Type 1 subfamily.</text>
</comment>
<evidence type="ECO:0000256" key="3">
    <source>
        <dbReference type="ARBA" id="ARBA00022694"/>
    </source>
</evidence>
<dbReference type="GO" id="GO:0031119">
    <property type="term" value="P:tRNA pseudouridine synthesis"/>
    <property type="evidence" value="ECO:0007669"/>
    <property type="project" value="UniProtKB-UniRule"/>
</dbReference>
<evidence type="ECO:0000256" key="1">
    <source>
        <dbReference type="ARBA" id="ARBA00000385"/>
    </source>
</evidence>
<feature type="active site" description="Nucleophile" evidence="5">
    <location>
        <position position="50"/>
    </location>
</feature>
<evidence type="ECO:0000256" key="5">
    <source>
        <dbReference type="HAMAP-Rule" id="MF_01080"/>
    </source>
</evidence>
<dbReference type="Proteomes" id="UP000614287">
    <property type="component" value="Unassembled WGS sequence"/>
</dbReference>
<name>A0A8J3CK05_9BURK</name>
<comment type="catalytic activity">
    <reaction evidence="1 5">
        <text>uridine(55) in tRNA = pseudouridine(55) in tRNA</text>
        <dbReference type="Rhea" id="RHEA:42532"/>
        <dbReference type="Rhea" id="RHEA-COMP:10101"/>
        <dbReference type="Rhea" id="RHEA-COMP:10102"/>
        <dbReference type="ChEBI" id="CHEBI:65314"/>
        <dbReference type="ChEBI" id="CHEBI:65315"/>
        <dbReference type="EC" id="5.4.99.25"/>
    </reaction>
</comment>
<evidence type="ECO:0000313" key="9">
    <source>
        <dbReference type="EMBL" id="GHA67387.1"/>
    </source>
</evidence>
<dbReference type="GO" id="GO:1990481">
    <property type="term" value="P:mRNA pseudouridine synthesis"/>
    <property type="evidence" value="ECO:0007669"/>
    <property type="project" value="TreeGrafter"/>
</dbReference>
<comment type="function">
    <text evidence="5">Responsible for synthesis of pseudouridine from uracil-55 in the psi GC loop of transfer RNAs.</text>
</comment>
<dbReference type="InterPro" id="IPR014780">
    <property type="entry name" value="tRNA_psdUridine_synth_TruB"/>
</dbReference>
<dbReference type="Gene3D" id="2.30.130.10">
    <property type="entry name" value="PUA domain"/>
    <property type="match status" value="1"/>
</dbReference>
<feature type="domain" description="tRNA pseudouridylate synthase B C-terminal" evidence="8">
    <location>
        <begin position="183"/>
        <end position="240"/>
    </location>
</feature>
<dbReference type="PANTHER" id="PTHR13767">
    <property type="entry name" value="TRNA-PSEUDOURIDINE SYNTHASE"/>
    <property type="match status" value="1"/>
</dbReference>
<keyword evidence="4 5" id="KW-0413">Isomerase</keyword>
<evidence type="ECO:0000256" key="2">
    <source>
        <dbReference type="ARBA" id="ARBA00005642"/>
    </source>
</evidence>
<sequence length="304" mass="32962">MSVVTEKKQRRVIDGVLLLHKPLGCSSTQALGRAKWLLGAVKGGHTGTLDPLADGLLPLCFGHATKLAHDLLDADKTYDAFIVLGQSTTTGDAEGEVNFSSSDVINREQWDAILPQFMGEISQVPPMYSALKKDGKPLYEYARVGVEIEREARQVSILDMQTRSFDYPFVTLSVTCSKGTYIRTLAEDIGKALGVGAHLRGLTRTAVGTLKLDDAMTLEALEALPESERAAVLMPLDALMQNTPVVHLDDATAARFVQGQRLKLSVADAESVRVYWQQVLIGLASVTQNTLSPSKVLMTALPLK</sequence>
<dbReference type="InterPro" id="IPR032819">
    <property type="entry name" value="TruB_C"/>
</dbReference>
<dbReference type="Pfam" id="PF16198">
    <property type="entry name" value="TruB_C_2"/>
    <property type="match status" value="1"/>
</dbReference>
<gene>
    <name evidence="5 9" type="primary">truB</name>
    <name evidence="9" type="ORF">GCM10009007_05000</name>
</gene>
<protein>
    <recommendedName>
        <fullName evidence="5">tRNA pseudouridine synthase B</fullName>
        <ecNumber evidence="5">5.4.99.25</ecNumber>
    </recommendedName>
    <alternativeName>
        <fullName evidence="5">tRNA pseudouridine(55) synthase</fullName>
        <shortName evidence="5">Psi55 synthase</shortName>
    </alternativeName>
    <alternativeName>
        <fullName evidence="5">tRNA pseudouridylate synthase</fullName>
    </alternativeName>
    <alternativeName>
        <fullName evidence="5">tRNA-uridine isomerase</fullName>
    </alternativeName>
</protein>
<dbReference type="InterPro" id="IPR036974">
    <property type="entry name" value="PUA_sf"/>
</dbReference>
<dbReference type="InterPro" id="IPR020103">
    <property type="entry name" value="PsdUridine_synth_cat_dom_sf"/>
</dbReference>
<dbReference type="InterPro" id="IPR015240">
    <property type="entry name" value="tRNA_sdUridine_synth_fam1_C"/>
</dbReference>
<proteinExistence type="inferred from homology"/>
<dbReference type="GO" id="GO:0003723">
    <property type="term" value="F:RNA binding"/>
    <property type="evidence" value="ECO:0007669"/>
    <property type="project" value="InterPro"/>
</dbReference>
<feature type="domain" description="Pseudouridine synthase II N-terminal" evidence="6">
    <location>
        <begin position="35"/>
        <end position="182"/>
    </location>
</feature>
<dbReference type="HAMAP" id="MF_01080">
    <property type="entry name" value="TruB_bact"/>
    <property type="match status" value="1"/>
</dbReference>
<keyword evidence="3 5" id="KW-0819">tRNA processing</keyword>
<accession>A0A8J3CK05</accession>
<dbReference type="AlphaFoldDB" id="A0A8J3CK05"/>
<dbReference type="GO" id="GO:0160148">
    <property type="term" value="F:tRNA pseudouridine(55) synthase activity"/>
    <property type="evidence" value="ECO:0007669"/>
    <property type="project" value="UniProtKB-EC"/>
</dbReference>
<dbReference type="InterPro" id="IPR002501">
    <property type="entry name" value="PsdUridine_synth_N"/>
</dbReference>
<dbReference type="EMBL" id="BMZG01000002">
    <property type="protein sequence ID" value="GHA67387.1"/>
    <property type="molecule type" value="Genomic_DNA"/>
</dbReference>
<dbReference type="Gene3D" id="3.30.2350.10">
    <property type="entry name" value="Pseudouridine synthase"/>
    <property type="match status" value="1"/>
</dbReference>
<dbReference type="PANTHER" id="PTHR13767:SF2">
    <property type="entry name" value="PSEUDOURIDYLATE SYNTHASE TRUB1"/>
    <property type="match status" value="1"/>
</dbReference>
<feature type="domain" description="tRNA pseudouridine synthase II TruB subfamily 1 C-terminal" evidence="7">
    <location>
        <begin position="244"/>
        <end position="296"/>
    </location>
</feature>
<dbReference type="CDD" id="cd02573">
    <property type="entry name" value="PseudoU_synth_EcTruB"/>
    <property type="match status" value="1"/>
</dbReference>
<dbReference type="Pfam" id="PF09157">
    <property type="entry name" value="TruB-C_2"/>
    <property type="match status" value="1"/>
</dbReference>
<organism evidence="9 10">
    <name type="scientific">Formosimonas limnophila</name>
    <dbReference type="NCBI Taxonomy" id="1384487"/>
    <lineage>
        <taxon>Bacteria</taxon>
        <taxon>Pseudomonadati</taxon>
        <taxon>Pseudomonadota</taxon>
        <taxon>Betaproteobacteria</taxon>
        <taxon>Burkholderiales</taxon>
        <taxon>Burkholderiaceae</taxon>
        <taxon>Formosimonas</taxon>
    </lineage>
</organism>
<evidence type="ECO:0000259" key="6">
    <source>
        <dbReference type="Pfam" id="PF01509"/>
    </source>
</evidence>
<keyword evidence="10" id="KW-1185">Reference proteome</keyword>
<evidence type="ECO:0000256" key="4">
    <source>
        <dbReference type="ARBA" id="ARBA00023235"/>
    </source>
</evidence>
<evidence type="ECO:0000259" key="7">
    <source>
        <dbReference type="Pfam" id="PF09157"/>
    </source>
</evidence>
<evidence type="ECO:0000313" key="10">
    <source>
        <dbReference type="Proteomes" id="UP000614287"/>
    </source>
</evidence>
<comment type="caution">
    <text evidence="9">The sequence shown here is derived from an EMBL/GenBank/DDBJ whole genome shotgun (WGS) entry which is preliminary data.</text>
</comment>
<evidence type="ECO:0000259" key="8">
    <source>
        <dbReference type="Pfam" id="PF16198"/>
    </source>
</evidence>
<dbReference type="CDD" id="cd21152">
    <property type="entry name" value="PUA_TruB_bacterial"/>
    <property type="match status" value="1"/>
</dbReference>
<reference evidence="9" key="2">
    <citation type="submission" date="2020-09" db="EMBL/GenBank/DDBJ databases">
        <authorList>
            <person name="Sun Q."/>
            <person name="Kim S."/>
        </authorList>
    </citation>
    <scope>NUCLEOTIDE SEQUENCE</scope>
    <source>
        <strain evidence="9">KCTC 32501</strain>
    </source>
</reference>
<dbReference type="NCBIfam" id="TIGR00431">
    <property type="entry name" value="TruB"/>
    <property type="match status" value="1"/>
</dbReference>
<reference evidence="9" key="1">
    <citation type="journal article" date="2014" name="Int. J. Syst. Evol. Microbiol.">
        <title>Complete genome sequence of Corynebacterium casei LMG S-19264T (=DSM 44701T), isolated from a smear-ripened cheese.</title>
        <authorList>
            <consortium name="US DOE Joint Genome Institute (JGI-PGF)"/>
            <person name="Walter F."/>
            <person name="Albersmeier A."/>
            <person name="Kalinowski J."/>
            <person name="Ruckert C."/>
        </authorList>
    </citation>
    <scope>NUCLEOTIDE SEQUENCE</scope>
    <source>
        <strain evidence="9">KCTC 32501</strain>
    </source>
</reference>
<dbReference type="EC" id="5.4.99.25" evidence="5"/>